<dbReference type="AlphaFoldDB" id="Q8H882"/>
<accession>Q8H882</accession>
<reference evidence="3" key="3">
    <citation type="submission" date="2006-06" db="EMBL/GenBank/DDBJ databases">
        <authorList>
            <person name="Buell R."/>
            <person name="Wing R.A."/>
            <person name="McCombie W.A."/>
            <person name="Ouyang S."/>
        </authorList>
    </citation>
    <scope>NUCLEOTIDE SEQUENCE</scope>
</reference>
<evidence type="ECO:0000313" key="2">
    <source>
        <dbReference type="EMBL" id="AAN17395.1"/>
    </source>
</evidence>
<dbReference type="EMBL" id="AC099739">
    <property type="protein sequence ID" value="AAN17395.1"/>
    <property type="molecule type" value="Genomic_DNA"/>
</dbReference>
<protein>
    <submittedName>
        <fullName evidence="3">Retrotransposon protein, putative, unclassified</fullName>
    </submittedName>
</protein>
<evidence type="ECO:0000313" key="3">
    <source>
        <dbReference type="EMBL" id="ABF93792.1"/>
    </source>
</evidence>
<sequence>MVRVERKMRQAQLAEIQAREEVLDSLMRDTEEERQAALIASSVLDEALGDICLQYEAHAEDLERRIQDARGILDAAAAQERRASEANASLQARMTALEAERKALVPLPSPITV</sequence>
<evidence type="ECO:0000256" key="1">
    <source>
        <dbReference type="SAM" id="Coils"/>
    </source>
</evidence>
<proteinExistence type="predicted"/>
<reference evidence="2" key="1">
    <citation type="submission" date="2002-09" db="EMBL/GenBank/DDBJ databases">
        <title>Rice Genomic Sequence.</title>
        <authorList>
            <person name="Wing R.A."/>
            <person name="Yu Y."/>
            <person name="Soderlund C."/>
            <person name="Kim H.-R."/>
            <person name="Rambo T."/>
            <person name="Saski C."/>
            <person name="Currie J."/>
            <person name="Collura K."/>
        </authorList>
    </citation>
    <scope>NUCLEOTIDE SEQUENCE</scope>
</reference>
<organism evidence="2">
    <name type="scientific">Oryza sativa subsp. japonica</name>
    <name type="common">Rice</name>
    <dbReference type="NCBI Taxonomy" id="39947"/>
    <lineage>
        <taxon>Eukaryota</taxon>
        <taxon>Viridiplantae</taxon>
        <taxon>Streptophyta</taxon>
        <taxon>Embryophyta</taxon>
        <taxon>Tracheophyta</taxon>
        <taxon>Spermatophyta</taxon>
        <taxon>Magnoliopsida</taxon>
        <taxon>Liliopsida</taxon>
        <taxon>Poales</taxon>
        <taxon>Poaceae</taxon>
        <taxon>BOP clade</taxon>
        <taxon>Oryzoideae</taxon>
        <taxon>Oryzeae</taxon>
        <taxon>Oryzinae</taxon>
        <taxon>Oryza</taxon>
        <taxon>Oryza sativa</taxon>
    </lineage>
</organism>
<name>Q8H882_ORYSJ</name>
<reference evidence="3" key="2">
    <citation type="journal article" date="2005" name="Genome Res.">
        <title>Sequence, annotation, and analysis of synteny between rice chromosome 3 and diverged grass species.</title>
        <authorList>
            <consortium name="Rice Chromosome 3 Sequencing Consortium"/>
            <person name="Buell C.R."/>
            <person name="Yuan Q."/>
            <person name="Ouyang S."/>
            <person name="Liu J."/>
            <person name="Zhu W."/>
            <person name="Wang A."/>
            <person name="Maiti R."/>
            <person name="Haas B."/>
            <person name="Wortman J."/>
            <person name="Pertea M."/>
            <person name="Jones K.M."/>
            <person name="Kim M."/>
            <person name="Overton L."/>
            <person name="Tsitrin T."/>
            <person name="Fadrosh D."/>
            <person name="Bera J."/>
            <person name="Weaver B."/>
            <person name="Jin S."/>
            <person name="Johri S."/>
            <person name="Reardon M."/>
            <person name="Webb K."/>
            <person name="Hill J."/>
            <person name="Moffat K."/>
            <person name="Tallon L."/>
            <person name="Van Aken S."/>
            <person name="Lewis M."/>
            <person name="Utterback T."/>
            <person name="Feldblyum T."/>
            <person name="Zismann V."/>
            <person name="Iobst S."/>
            <person name="Hsiao J."/>
            <person name="de Vazeille A.R."/>
            <person name="Salzberg S.L."/>
            <person name="White O."/>
            <person name="Fraser C."/>
            <person name="Yu Y."/>
            <person name="Kim H."/>
            <person name="Rambo T."/>
            <person name="Currie J."/>
            <person name="Collura K."/>
            <person name="Kernodle-Thompson S."/>
            <person name="Wei F."/>
            <person name="Kudrna K."/>
            <person name="Ammiraju J.S."/>
            <person name="Luo M."/>
            <person name="Goicoechea J.L."/>
            <person name="Wing R.A."/>
            <person name="Henry D."/>
            <person name="Oates R."/>
            <person name="Palmer M."/>
            <person name="Pries G."/>
            <person name="Saski C."/>
            <person name="Simmons J."/>
            <person name="Soderlund C."/>
            <person name="Nelson W."/>
            <person name="de la Bastide M."/>
            <person name="Spiegel L."/>
            <person name="Nascimento L."/>
            <person name="Huang E."/>
            <person name="Preston R."/>
            <person name="Zutavern T."/>
            <person name="Palmer L."/>
            <person name="O'Shaughnessy A."/>
            <person name="Dike S."/>
            <person name="McCombie W.R."/>
            <person name="Minx P."/>
            <person name="Cordum H."/>
            <person name="Wilson R."/>
            <person name="Jin W."/>
            <person name="Lee H.R."/>
            <person name="Jiang J."/>
            <person name="Jackson S."/>
        </authorList>
    </citation>
    <scope>NUCLEOTIDE SEQUENCE [LARGE SCALE GENOMIC DNA]</scope>
</reference>
<keyword evidence="1" id="KW-0175">Coiled coil</keyword>
<feature type="coiled-coil region" evidence="1">
    <location>
        <begin position="1"/>
        <end position="100"/>
    </location>
</feature>
<gene>
    <name evidence="2" type="primary">OJ1528D07.9</name>
    <name evidence="3" type="ordered locus">LOC_Os03g03740</name>
</gene>
<dbReference type="EMBL" id="DP000009">
    <property type="protein sequence ID" value="ABF93792.1"/>
    <property type="molecule type" value="Genomic_DNA"/>
</dbReference>